<feature type="coiled-coil region" evidence="2">
    <location>
        <begin position="418"/>
        <end position="474"/>
    </location>
</feature>
<evidence type="ECO:0000313" key="6">
    <source>
        <dbReference type="Proteomes" id="UP000541558"/>
    </source>
</evidence>
<feature type="domain" description="AIG1-type G" evidence="4">
    <location>
        <begin position="208"/>
        <end position="338"/>
    </location>
</feature>
<sequence length="551" mass="59388">MASTSTLQPPFAHAGRARTPSPGPGPSQGPMYTLQPPPIHGGRRTRTPSPGPSALPAWIATLQPPTPIHAEHPSRTPSPGPNALLTPEPAFAPAPAPGPVHGAHVPTFAVPASTAIPPAATRTRGRGTSPSGGSGIPTSTFRFRTRFSEKDRKYKVAKPKGARGREGAPAGGPSLTGGEKQKSRPGTGDSANKSRGFAGAPRDEDAYILVMGPSGSGKTSFINLASDSQLPVSSGLKACTTDVALSEPFVVDGQRVRLVDTPGFDDTAKSDGDVLAIIAEFLAKHRGRRIHSILYFHRISDVRMGAVSKKNFVMFQKMVGAHAYPNVVVVTTRWNEVNTLTAESREAELRTKTSFFQPLVEAGAPMMRYARTPDCTQRITRQALSCAPVELSIQRQMVVERRSVAETDAGMKLQLDKMESIEKCKDELRDLVRDLEALRDVNDMDGLKELEGSIRDMRDKVRDLQEENQRLMSRQNSETWEMIGDVDESLLAEPAPVSDDSSDDEDPPMIGGLPLDEFVYGPGGGVLWGSWVLGLHYAVLSSFFGLVHGHQ</sequence>
<dbReference type="InterPro" id="IPR006703">
    <property type="entry name" value="G_AIG1"/>
</dbReference>
<evidence type="ECO:0000256" key="1">
    <source>
        <dbReference type="ARBA" id="ARBA00022741"/>
    </source>
</evidence>
<dbReference type="EMBL" id="JAACJK010000163">
    <property type="protein sequence ID" value="KAF5326353.1"/>
    <property type="molecule type" value="Genomic_DNA"/>
</dbReference>
<keyword evidence="2" id="KW-0175">Coiled coil</keyword>
<organism evidence="5 6">
    <name type="scientific">Ephemerocybe angulata</name>
    <dbReference type="NCBI Taxonomy" id="980116"/>
    <lineage>
        <taxon>Eukaryota</taxon>
        <taxon>Fungi</taxon>
        <taxon>Dikarya</taxon>
        <taxon>Basidiomycota</taxon>
        <taxon>Agaricomycotina</taxon>
        <taxon>Agaricomycetes</taxon>
        <taxon>Agaricomycetidae</taxon>
        <taxon>Agaricales</taxon>
        <taxon>Agaricineae</taxon>
        <taxon>Psathyrellaceae</taxon>
        <taxon>Ephemerocybe</taxon>
    </lineage>
</organism>
<comment type="caution">
    <text evidence="5">The sequence shown here is derived from an EMBL/GenBank/DDBJ whole genome shotgun (WGS) entry which is preliminary data.</text>
</comment>
<keyword evidence="6" id="KW-1185">Reference proteome</keyword>
<evidence type="ECO:0000256" key="3">
    <source>
        <dbReference type="SAM" id="MobiDB-lite"/>
    </source>
</evidence>
<feature type="region of interest" description="Disordered" evidence="3">
    <location>
        <begin position="118"/>
        <end position="199"/>
    </location>
</feature>
<dbReference type="Gene3D" id="3.40.50.300">
    <property type="entry name" value="P-loop containing nucleotide triphosphate hydrolases"/>
    <property type="match status" value="1"/>
</dbReference>
<protein>
    <recommendedName>
        <fullName evidence="4">AIG1-type G domain-containing protein</fullName>
    </recommendedName>
</protein>
<dbReference type="AlphaFoldDB" id="A0A8H5F7S6"/>
<evidence type="ECO:0000313" key="5">
    <source>
        <dbReference type="EMBL" id="KAF5326353.1"/>
    </source>
</evidence>
<dbReference type="InterPro" id="IPR027417">
    <property type="entry name" value="P-loop_NTPase"/>
</dbReference>
<name>A0A8H5F7S6_9AGAR</name>
<feature type="compositionally biased region" description="Low complexity" evidence="3">
    <location>
        <begin position="118"/>
        <end position="129"/>
    </location>
</feature>
<dbReference type="GO" id="GO:0005525">
    <property type="term" value="F:GTP binding"/>
    <property type="evidence" value="ECO:0007669"/>
    <property type="project" value="InterPro"/>
</dbReference>
<evidence type="ECO:0000259" key="4">
    <source>
        <dbReference type="Pfam" id="PF04548"/>
    </source>
</evidence>
<evidence type="ECO:0000256" key="2">
    <source>
        <dbReference type="SAM" id="Coils"/>
    </source>
</evidence>
<dbReference type="SUPFAM" id="SSF52540">
    <property type="entry name" value="P-loop containing nucleoside triphosphate hydrolases"/>
    <property type="match status" value="1"/>
</dbReference>
<dbReference type="Pfam" id="PF04548">
    <property type="entry name" value="AIG1"/>
    <property type="match status" value="1"/>
</dbReference>
<keyword evidence="1" id="KW-0547">Nucleotide-binding</keyword>
<accession>A0A8H5F7S6</accession>
<dbReference type="Proteomes" id="UP000541558">
    <property type="component" value="Unassembled WGS sequence"/>
</dbReference>
<feature type="region of interest" description="Disordered" evidence="3">
    <location>
        <begin position="1"/>
        <end position="104"/>
    </location>
</feature>
<gene>
    <name evidence="5" type="ORF">D9611_000921</name>
</gene>
<proteinExistence type="predicted"/>
<dbReference type="OrthoDB" id="8954335at2759"/>
<reference evidence="5 6" key="1">
    <citation type="journal article" date="2020" name="ISME J.">
        <title>Uncovering the hidden diversity of litter-decomposition mechanisms in mushroom-forming fungi.</title>
        <authorList>
            <person name="Floudas D."/>
            <person name="Bentzer J."/>
            <person name="Ahren D."/>
            <person name="Johansson T."/>
            <person name="Persson P."/>
            <person name="Tunlid A."/>
        </authorList>
    </citation>
    <scope>NUCLEOTIDE SEQUENCE [LARGE SCALE GENOMIC DNA]</scope>
    <source>
        <strain evidence="5 6">CBS 175.51</strain>
    </source>
</reference>